<dbReference type="Proteomes" id="UP000517916">
    <property type="component" value="Unassembled WGS sequence"/>
</dbReference>
<protein>
    <recommendedName>
        <fullName evidence="1">Peptidase MA-like domain-containing protein</fullName>
    </recommendedName>
</protein>
<sequence>MARFRAWLVAAVALALLGAVVLLLRQPVAGPLTPALTTPSVQAAPALTDTRTAAVTELLRRRSDAVLHRDRAEFLSTVDPQASPEFRAAQRSLFDNLDGVPLSAWTYRLDPNQVSQAPTAFSADELWAPQVDLNYSLAGVDPGTTAKPMAYLFARRGQNWYLASDSTLSHQTWRGPWDFGPLVLLRAANGFVLAHPGNADLGRRIAAELDADVRAVSQVWGKQWPQRVAVLLPDSSAELKALVGPEFAVDAIAAVAVADRVDHASRSAVGQRVVLNPANAGKLSATSLSVVLRHEMTHIAARGVTVDGTPMWLLEGFADYVGYRDSGVPMPQAAAEVARLVRAGTPPTELPSNADFAAGGGRINLAYQEAWTVNQYVAETFGQPALVRLYQRVAGGDPKAPLDDALHEVLGVDTQGLVRGWQEYLRAEL</sequence>
<dbReference type="InterPro" id="IPR039568">
    <property type="entry name" value="Peptidase_MA-like_dom"/>
</dbReference>
<feature type="domain" description="Peptidase MA-like" evidence="1">
    <location>
        <begin position="293"/>
        <end position="426"/>
    </location>
</feature>
<gene>
    <name evidence="2" type="ORF">BC739_004498</name>
</gene>
<keyword evidence="3" id="KW-1185">Reference proteome</keyword>
<evidence type="ECO:0000259" key="1">
    <source>
        <dbReference type="Pfam" id="PF13485"/>
    </source>
</evidence>
<proteinExistence type="predicted"/>
<dbReference type="EMBL" id="JACJID010000003">
    <property type="protein sequence ID" value="MBA8927292.1"/>
    <property type="molecule type" value="Genomic_DNA"/>
</dbReference>
<dbReference type="RefSeq" id="WP_318296494.1">
    <property type="nucleotide sequence ID" value="NZ_BAAABQ010000057.1"/>
</dbReference>
<comment type="caution">
    <text evidence="2">The sequence shown here is derived from an EMBL/GenBank/DDBJ whole genome shotgun (WGS) entry which is preliminary data.</text>
</comment>
<accession>A0ABR6BKZ8</accession>
<dbReference type="Pfam" id="PF13485">
    <property type="entry name" value="Peptidase_MA_2"/>
    <property type="match status" value="1"/>
</dbReference>
<name>A0ABR6BKZ8_9PSEU</name>
<organism evidence="2 3">
    <name type="scientific">Kutzneria viridogrisea</name>
    <dbReference type="NCBI Taxonomy" id="47990"/>
    <lineage>
        <taxon>Bacteria</taxon>
        <taxon>Bacillati</taxon>
        <taxon>Actinomycetota</taxon>
        <taxon>Actinomycetes</taxon>
        <taxon>Pseudonocardiales</taxon>
        <taxon>Pseudonocardiaceae</taxon>
        <taxon>Kutzneria</taxon>
    </lineage>
</organism>
<evidence type="ECO:0000313" key="2">
    <source>
        <dbReference type="EMBL" id="MBA8927292.1"/>
    </source>
</evidence>
<evidence type="ECO:0000313" key="3">
    <source>
        <dbReference type="Proteomes" id="UP000517916"/>
    </source>
</evidence>
<reference evidence="2 3" key="1">
    <citation type="submission" date="2020-08" db="EMBL/GenBank/DDBJ databases">
        <title>Genomic Encyclopedia of Archaeal and Bacterial Type Strains, Phase II (KMG-II): from individual species to whole genera.</title>
        <authorList>
            <person name="Goeker M."/>
        </authorList>
    </citation>
    <scope>NUCLEOTIDE SEQUENCE [LARGE SCALE GENOMIC DNA]</scope>
    <source>
        <strain evidence="2 3">DSM 43850</strain>
    </source>
</reference>